<evidence type="ECO:0000313" key="6">
    <source>
        <dbReference type="Proteomes" id="UP000322084"/>
    </source>
</evidence>
<dbReference type="PANTHER" id="PTHR11049:SF5">
    <property type="entry name" value="ACYL-COA THIOESTER HYDROLASE YCIA"/>
    <property type="match status" value="1"/>
</dbReference>
<evidence type="ECO:0000256" key="1">
    <source>
        <dbReference type="ARBA" id="ARBA00010458"/>
    </source>
</evidence>
<evidence type="ECO:0000256" key="3">
    <source>
        <dbReference type="PROSITE-ProRule" id="PRU01106"/>
    </source>
</evidence>
<dbReference type="Pfam" id="PF03061">
    <property type="entry name" value="4HBT"/>
    <property type="match status" value="1"/>
</dbReference>
<dbReference type="InterPro" id="IPR029069">
    <property type="entry name" value="HotDog_dom_sf"/>
</dbReference>
<dbReference type="PANTHER" id="PTHR11049">
    <property type="entry name" value="ACYL COENZYME A THIOESTER HYDROLASE"/>
    <property type="match status" value="1"/>
</dbReference>
<comment type="similarity">
    <text evidence="1">Belongs to the acyl coenzyme A hydrolase family.</text>
</comment>
<protein>
    <submittedName>
        <fullName evidence="5">Acyl-CoA thioesterase</fullName>
    </submittedName>
</protein>
<dbReference type="GO" id="GO:0006637">
    <property type="term" value="P:acyl-CoA metabolic process"/>
    <property type="evidence" value="ECO:0007669"/>
    <property type="project" value="TreeGrafter"/>
</dbReference>
<dbReference type="InterPro" id="IPR040170">
    <property type="entry name" value="Cytosol_ACT"/>
</dbReference>
<name>A0A5A7MRS9_9PROT</name>
<dbReference type="GO" id="GO:0009062">
    <property type="term" value="P:fatty acid catabolic process"/>
    <property type="evidence" value="ECO:0007669"/>
    <property type="project" value="TreeGrafter"/>
</dbReference>
<feature type="domain" description="HotDog ACOT-type" evidence="4">
    <location>
        <begin position="1"/>
        <end position="115"/>
    </location>
</feature>
<sequence length="124" mass="13177">MASKRDPVIRTAPRLADLNLNGHIFGGWLLSQMDIAGGITASQRAGGAVATVAVEAMKFHRPVHVGDLVSCYAEIKSVGCTSMHVNVEVCVSRRGIDEEFPVTEGTFIFVAVDQNGNPRPVDAG</sequence>
<evidence type="ECO:0000313" key="5">
    <source>
        <dbReference type="EMBL" id="GEQ98762.1"/>
    </source>
</evidence>
<gene>
    <name evidence="5" type="primary">yciA</name>
    <name evidence="5" type="ORF">JCM17844_23990</name>
</gene>
<dbReference type="GO" id="GO:0005829">
    <property type="term" value="C:cytosol"/>
    <property type="evidence" value="ECO:0007669"/>
    <property type="project" value="TreeGrafter"/>
</dbReference>
<dbReference type="AlphaFoldDB" id="A0A5A7MRS9"/>
<dbReference type="InterPro" id="IPR006683">
    <property type="entry name" value="Thioestr_dom"/>
</dbReference>
<dbReference type="CDD" id="cd03442">
    <property type="entry name" value="BFIT_BACH"/>
    <property type="match status" value="1"/>
</dbReference>
<keyword evidence="2 3" id="KW-0378">Hydrolase</keyword>
<comment type="caution">
    <text evidence="5">The sequence shown here is derived from an EMBL/GenBank/DDBJ whole genome shotgun (WGS) entry which is preliminary data.</text>
</comment>
<organism evidence="5 6">
    <name type="scientific">Iodidimonas gelatinilytica</name>
    <dbReference type="NCBI Taxonomy" id="1236966"/>
    <lineage>
        <taxon>Bacteria</taxon>
        <taxon>Pseudomonadati</taxon>
        <taxon>Pseudomonadota</taxon>
        <taxon>Alphaproteobacteria</taxon>
        <taxon>Iodidimonadales</taxon>
        <taxon>Iodidimonadaceae</taxon>
        <taxon>Iodidimonas</taxon>
    </lineage>
</organism>
<dbReference type="SUPFAM" id="SSF54637">
    <property type="entry name" value="Thioesterase/thiol ester dehydrase-isomerase"/>
    <property type="match status" value="1"/>
</dbReference>
<evidence type="ECO:0000259" key="4">
    <source>
        <dbReference type="PROSITE" id="PS51770"/>
    </source>
</evidence>
<dbReference type="Proteomes" id="UP000322084">
    <property type="component" value="Unassembled WGS sequence"/>
</dbReference>
<accession>A0A5A7MRS9</accession>
<dbReference type="RefSeq" id="WP_150000999.1">
    <property type="nucleotide sequence ID" value="NZ_BKCL01000009.1"/>
</dbReference>
<reference evidence="5 6" key="1">
    <citation type="submission" date="2019-09" db="EMBL/GenBank/DDBJ databases">
        <title>NBRP : Genome information of microbial organism related human and environment.</title>
        <authorList>
            <person name="Hattori M."/>
            <person name="Oshima K."/>
            <person name="Inaba H."/>
            <person name="Suda W."/>
            <person name="Sakamoto M."/>
            <person name="Iino T."/>
            <person name="Kitahara M."/>
            <person name="Oshida Y."/>
            <person name="Iida T."/>
            <person name="Kudo T."/>
            <person name="Itoh T."/>
            <person name="Ohkuma M."/>
        </authorList>
    </citation>
    <scope>NUCLEOTIDE SEQUENCE [LARGE SCALE GENOMIC DNA]</scope>
    <source>
        <strain evidence="5 6">Hi-2</strain>
    </source>
</reference>
<dbReference type="Gene3D" id="3.10.129.10">
    <property type="entry name" value="Hotdog Thioesterase"/>
    <property type="match status" value="1"/>
</dbReference>
<dbReference type="PROSITE" id="PS51770">
    <property type="entry name" value="HOTDOG_ACOT"/>
    <property type="match status" value="1"/>
</dbReference>
<evidence type="ECO:0000256" key="2">
    <source>
        <dbReference type="ARBA" id="ARBA00022801"/>
    </source>
</evidence>
<proteinExistence type="inferred from homology"/>
<dbReference type="EMBL" id="BKCL01000009">
    <property type="protein sequence ID" value="GEQ98762.1"/>
    <property type="molecule type" value="Genomic_DNA"/>
</dbReference>
<dbReference type="InterPro" id="IPR033120">
    <property type="entry name" value="HOTDOG_ACOT"/>
</dbReference>
<dbReference type="GO" id="GO:0052816">
    <property type="term" value="F:long-chain fatty acyl-CoA hydrolase activity"/>
    <property type="evidence" value="ECO:0007669"/>
    <property type="project" value="TreeGrafter"/>
</dbReference>